<dbReference type="AlphaFoldDB" id="A0A060CET9"/>
<dbReference type="EMBL" id="KF127828">
    <property type="protein sequence ID" value="AIA95188.1"/>
    <property type="molecule type" value="Genomic_DNA"/>
</dbReference>
<dbReference type="Pfam" id="PF13320">
    <property type="entry name" value="GH123_cat"/>
    <property type="match status" value="1"/>
</dbReference>
<organism evidence="2">
    <name type="scientific">uncultured Akkermansia sp</name>
    <dbReference type="NCBI Taxonomy" id="512294"/>
    <lineage>
        <taxon>Bacteria</taxon>
        <taxon>Pseudomonadati</taxon>
        <taxon>Verrucomicrobiota</taxon>
        <taxon>Verrucomicrobiia</taxon>
        <taxon>Verrucomicrobiales</taxon>
        <taxon>Akkermansiaceae</taxon>
        <taxon>Akkermansia</taxon>
        <taxon>environmental samples</taxon>
    </lineage>
</organism>
<proteinExistence type="predicted"/>
<dbReference type="InterPro" id="IPR025150">
    <property type="entry name" value="GH123_cat"/>
</dbReference>
<evidence type="ECO:0000313" key="2">
    <source>
        <dbReference type="EMBL" id="AIA95188.1"/>
    </source>
</evidence>
<feature type="domain" description="Glycoside hydrolase 123 catalytic" evidence="1">
    <location>
        <begin position="1"/>
        <end position="59"/>
    </location>
</feature>
<sequence length="101" mass="11586">MNGYLRWAYNSWTESPATDSRFRTWPAGDTYQVYPGPATSIRFEKLIEGIQDFEKIRLLKEQYRAAGEQAKLQQLEEALASFKIDALAQQSAADMVRKVSH</sequence>
<reference evidence="2" key="1">
    <citation type="journal article" date="2013" name="Environ. Microbiol.">
        <title>Seasonally variable intestinal metagenomes of the red palm weevil (Rhynchophorus ferrugineus).</title>
        <authorList>
            <person name="Jia S."/>
            <person name="Zhang X."/>
            <person name="Zhang G."/>
            <person name="Yin A."/>
            <person name="Zhang S."/>
            <person name="Li F."/>
            <person name="Wang L."/>
            <person name="Zhao D."/>
            <person name="Yun Q."/>
            <person name="Tala"/>
            <person name="Wang J."/>
            <person name="Sun G."/>
            <person name="Baabdullah M."/>
            <person name="Yu X."/>
            <person name="Hu S."/>
            <person name="Al-Mssallem I.S."/>
            <person name="Yu J."/>
        </authorList>
    </citation>
    <scope>NUCLEOTIDE SEQUENCE</scope>
</reference>
<evidence type="ECO:0000259" key="1">
    <source>
        <dbReference type="Pfam" id="PF13320"/>
    </source>
</evidence>
<accession>A0A060CET9</accession>
<protein>
    <submittedName>
        <fullName evidence="2">CAZy families CBM32 protein</fullName>
    </submittedName>
</protein>
<name>A0A060CET9_9BACT</name>